<dbReference type="InterPro" id="IPR013341">
    <property type="entry name" value="Mandelate_racemase_N_dom"/>
</dbReference>
<dbReference type="Pfam" id="PF02746">
    <property type="entry name" value="MR_MLE_N"/>
    <property type="match status" value="1"/>
</dbReference>
<evidence type="ECO:0000256" key="1">
    <source>
        <dbReference type="ARBA" id="ARBA00023239"/>
    </source>
</evidence>
<gene>
    <name evidence="3" type="ORF">FB560_0282</name>
</gene>
<dbReference type="Gene3D" id="3.30.390.10">
    <property type="entry name" value="Enolase-like, N-terminal domain"/>
    <property type="match status" value="1"/>
</dbReference>
<dbReference type="InterPro" id="IPR036849">
    <property type="entry name" value="Enolase-like_C_sf"/>
</dbReference>
<evidence type="ECO:0000313" key="4">
    <source>
        <dbReference type="Proteomes" id="UP000317209"/>
    </source>
</evidence>
<dbReference type="InterPro" id="IPR034593">
    <property type="entry name" value="DgoD-like"/>
</dbReference>
<dbReference type="InterPro" id="IPR029065">
    <property type="entry name" value="Enolase_C-like"/>
</dbReference>
<feature type="domain" description="Mandelate racemase/muconate lactonizing enzyme C-terminal" evidence="2">
    <location>
        <begin position="149"/>
        <end position="251"/>
    </location>
</feature>
<dbReference type="SUPFAM" id="SSF51604">
    <property type="entry name" value="Enolase C-terminal domain-like"/>
    <property type="match status" value="1"/>
</dbReference>
<dbReference type="GO" id="GO:0009063">
    <property type="term" value="P:amino acid catabolic process"/>
    <property type="evidence" value="ECO:0007669"/>
    <property type="project" value="InterPro"/>
</dbReference>
<protein>
    <submittedName>
        <fullName evidence="3">Galactonate dehydratase</fullName>
    </submittedName>
</protein>
<dbReference type="Gene3D" id="3.20.20.120">
    <property type="entry name" value="Enolase-like C-terminal domain"/>
    <property type="match status" value="1"/>
</dbReference>
<dbReference type="PANTHER" id="PTHR48080:SF2">
    <property type="entry name" value="D-GALACTONATE DEHYDRATASE"/>
    <property type="match status" value="1"/>
</dbReference>
<evidence type="ECO:0000313" key="3">
    <source>
        <dbReference type="EMBL" id="TQL84691.1"/>
    </source>
</evidence>
<name>A0A543BIS8_9MICO</name>
<dbReference type="SUPFAM" id="SSF54826">
    <property type="entry name" value="Enolase N-terminal domain-like"/>
    <property type="match status" value="1"/>
</dbReference>
<proteinExistence type="predicted"/>
<comment type="caution">
    <text evidence="3">The sequence shown here is derived from an EMBL/GenBank/DDBJ whole genome shotgun (WGS) entry which is preliminary data.</text>
</comment>
<dbReference type="RefSeq" id="WP_170198008.1">
    <property type="nucleotide sequence ID" value="NZ_VFOX01000001.1"/>
</dbReference>
<dbReference type="SFLD" id="SFLDS00001">
    <property type="entry name" value="Enolase"/>
    <property type="match status" value="1"/>
</dbReference>
<dbReference type="Proteomes" id="UP000317209">
    <property type="component" value="Unassembled WGS sequence"/>
</dbReference>
<dbReference type="InterPro" id="IPR018110">
    <property type="entry name" value="Mandel_Rmase/mucon_lact_enz_CS"/>
</dbReference>
<dbReference type="SFLD" id="SFLDG00179">
    <property type="entry name" value="mandelate_racemase"/>
    <property type="match status" value="1"/>
</dbReference>
<dbReference type="Pfam" id="PF13378">
    <property type="entry name" value="MR_MLE_C"/>
    <property type="match status" value="1"/>
</dbReference>
<dbReference type="AlphaFoldDB" id="A0A543BIS8"/>
<reference evidence="3 4" key="1">
    <citation type="submission" date="2019-06" db="EMBL/GenBank/DDBJ databases">
        <title>Sequencing the genomes of 1000 actinobacteria strains.</title>
        <authorList>
            <person name="Klenk H.-P."/>
        </authorList>
    </citation>
    <scope>NUCLEOTIDE SEQUENCE [LARGE SCALE GENOMIC DNA]</scope>
    <source>
        <strain evidence="3 4">DSM 20169</strain>
    </source>
</reference>
<keyword evidence="4" id="KW-1185">Reference proteome</keyword>
<dbReference type="EMBL" id="VFOX01000001">
    <property type="protein sequence ID" value="TQL84691.1"/>
    <property type="molecule type" value="Genomic_DNA"/>
</dbReference>
<dbReference type="PANTHER" id="PTHR48080">
    <property type="entry name" value="D-GALACTONATE DEHYDRATASE-RELATED"/>
    <property type="match status" value="1"/>
</dbReference>
<dbReference type="SMART" id="SM00922">
    <property type="entry name" value="MR_MLE"/>
    <property type="match status" value="1"/>
</dbReference>
<dbReference type="InterPro" id="IPR013342">
    <property type="entry name" value="Mandelate_racemase_C"/>
</dbReference>
<sequence>MKITRIEIRRVPPSWVWLLIHTDDGRVGIGEPYLEGHANSVIAEVERLAPLLIGADPMRREHLWEEMYRAGVGYRGGPITLSAISGIDMALWDIAGKALDAPVHQLLGGAVRDRVRMYRATSFRPPYTVEPGLPYRAAPPSAASVPDEPTAWAAAARQSVDWGFNALKLHFNLGSLESTNRIDSVVERFAAVRAEVGDDFDLAVDIHDPHHRLAIQLIQALEPLRPMFVEEPVPQEQIGAIDHVAQHTSAALAAGERWMGRWPFFEALKNRSLSVVQPDLAHAGGITECRKIAALAQAVDATVALHCPLSPIALAASIQLDAALPNFLIQEHNEILDSRTADGRTLIGHGYLKDPFELGVDGCVAVPSGPGLGIELDLDGLEEVSRHPWSTERG</sequence>
<dbReference type="GO" id="GO:0016829">
    <property type="term" value="F:lyase activity"/>
    <property type="evidence" value="ECO:0007669"/>
    <property type="project" value="UniProtKB-KW"/>
</dbReference>
<keyword evidence="1" id="KW-0456">Lyase</keyword>
<accession>A0A543BIS8</accession>
<organism evidence="3 4">
    <name type="scientific">Microbacterium saperdae</name>
    <dbReference type="NCBI Taxonomy" id="69368"/>
    <lineage>
        <taxon>Bacteria</taxon>
        <taxon>Bacillati</taxon>
        <taxon>Actinomycetota</taxon>
        <taxon>Actinomycetes</taxon>
        <taxon>Micrococcales</taxon>
        <taxon>Microbacteriaceae</taxon>
        <taxon>Microbacterium</taxon>
    </lineage>
</organism>
<evidence type="ECO:0000259" key="2">
    <source>
        <dbReference type="SMART" id="SM00922"/>
    </source>
</evidence>
<dbReference type="PROSITE" id="PS00908">
    <property type="entry name" value="MR_MLE_1"/>
    <property type="match status" value="1"/>
</dbReference>
<dbReference type="InterPro" id="IPR029017">
    <property type="entry name" value="Enolase-like_N"/>
</dbReference>